<comment type="caution">
    <text evidence="2">The sequence shown here is derived from an EMBL/GenBank/DDBJ whole genome shotgun (WGS) entry which is preliminary data.</text>
</comment>
<reference evidence="2 3" key="1">
    <citation type="submission" date="2024-01" db="EMBL/GenBank/DDBJ databases">
        <title>The genomes of 5 underutilized Papilionoideae crops provide insights into root nodulation and disease resistanc.</title>
        <authorList>
            <person name="Jiang F."/>
        </authorList>
    </citation>
    <scope>NUCLEOTIDE SEQUENCE [LARGE SCALE GENOMIC DNA]</scope>
    <source>
        <strain evidence="2">LVBAO_FW01</strain>
        <tissue evidence="2">Leaves</tissue>
    </source>
</reference>
<accession>A0AAN9JYF7</accession>
<evidence type="ECO:0000313" key="3">
    <source>
        <dbReference type="Proteomes" id="UP001367508"/>
    </source>
</evidence>
<dbReference type="Proteomes" id="UP001367508">
    <property type="component" value="Unassembled WGS sequence"/>
</dbReference>
<evidence type="ECO:0000256" key="1">
    <source>
        <dbReference type="SAM" id="MobiDB-lite"/>
    </source>
</evidence>
<dbReference type="AlphaFoldDB" id="A0AAN9JYF7"/>
<protein>
    <submittedName>
        <fullName evidence="2">Uncharacterized protein</fullName>
    </submittedName>
</protein>
<proteinExistence type="predicted"/>
<dbReference type="EMBL" id="JAYMYQ010000010">
    <property type="protein sequence ID" value="KAK7307437.1"/>
    <property type="molecule type" value="Genomic_DNA"/>
</dbReference>
<sequence>MRDKCTWFARAKNKVKIKIQIRISFGLLIHEVKDSNEKGMMLQHAIFLFPFKAKGVFGSFVSRRDCDELNPYSNSQCPNAALGLKRGPVSRKRCRTIVLSVARGSEAKDTSEPGITSSQKLGYLAKRD</sequence>
<keyword evidence="3" id="KW-1185">Reference proteome</keyword>
<feature type="region of interest" description="Disordered" evidence="1">
    <location>
        <begin position="104"/>
        <end position="128"/>
    </location>
</feature>
<gene>
    <name evidence="2" type="ORF">VNO77_40498</name>
</gene>
<organism evidence="2 3">
    <name type="scientific">Canavalia gladiata</name>
    <name type="common">Sword bean</name>
    <name type="synonym">Dolichos gladiatus</name>
    <dbReference type="NCBI Taxonomy" id="3824"/>
    <lineage>
        <taxon>Eukaryota</taxon>
        <taxon>Viridiplantae</taxon>
        <taxon>Streptophyta</taxon>
        <taxon>Embryophyta</taxon>
        <taxon>Tracheophyta</taxon>
        <taxon>Spermatophyta</taxon>
        <taxon>Magnoliopsida</taxon>
        <taxon>eudicotyledons</taxon>
        <taxon>Gunneridae</taxon>
        <taxon>Pentapetalae</taxon>
        <taxon>rosids</taxon>
        <taxon>fabids</taxon>
        <taxon>Fabales</taxon>
        <taxon>Fabaceae</taxon>
        <taxon>Papilionoideae</taxon>
        <taxon>50 kb inversion clade</taxon>
        <taxon>NPAAA clade</taxon>
        <taxon>indigoferoid/millettioid clade</taxon>
        <taxon>Phaseoleae</taxon>
        <taxon>Canavalia</taxon>
    </lineage>
</organism>
<evidence type="ECO:0000313" key="2">
    <source>
        <dbReference type="EMBL" id="KAK7307437.1"/>
    </source>
</evidence>
<name>A0AAN9JYF7_CANGL</name>